<keyword evidence="5" id="KW-0067">ATP-binding</keyword>
<evidence type="ECO:0000259" key="8">
    <source>
        <dbReference type="Pfam" id="PF12705"/>
    </source>
</evidence>
<keyword evidence="9" id="KW-0614">Plasmid</keyword>
<sequence length="366" mass="42647">MPCLSFYTGSSIVVFCPVLKGLLGEFTKLFPVLFIIFTLSVNIVGVHKFIFFFHCKTPFKRGDKVSTAQLEVEVSKIKQIKERYGDLDIIDMVHQFLTTENAANQQKRIDQGRLGKFYPSSIGRCKRAVVYQMLGYPTKPIPGQNLLIMENGTSFHNRMEDIFEKMGILIAPELSLKDEELRISGRSDAIIWNYLKSDDEEDADDIVLTAKVAEKYKDREGVEKTKMVDKEVYRGPANHILIVEFKSIKNKNYAKLPKSKPDKKHEMQLQLYFYLTGIRRGMVYYENKDTQESKSFHVYYNEELVEQVKADIKEILDYVDRRELPEKEGNALDIMCRYCDFRNLCHVPISEEEWLELYFKDEKEAS</sequence>
<keyword evidence="4" id="KW-0347">Helicase</keyword>
<geneLocation type="plasmid" evidence="9">
    <name>pAM65-52-3-235K</name>
</geneLocation>
<dbReference type="GO" id="GO:0006281">
    <property type="term" value="P:DNA repair"/>
    <property type="evidence" value="ECO:0007669"/>
    <property type="project" value="UniProtKB-KW"/>
</dbReference>
<gene>
    <name evidence="9" type="ORF">ATN07_33215</name>
</gene>
<evidence type="ECO:0000256" key="1">
    <source>
        <dbReference type="ARBA" id="ARBA00022741"/>
    </source>
</evidence>
<dbReference type="GO" id="GO:0003677">
    <property type="term" value="F:DNA binding"/>
    <property type="evidence" value="ECO:0007669"/>
    <property type="project" value="UniProtKB-KW"/>
</dbReference>
<evidence type="ECO:0000313" key="9">
    <source>
        <dbReference type="EMBL" id="AND28572.1"/>
    </source>
</evidence>
<dbReference type="GO" id="GO:0005524">
    <property type="term" value="F:ATP binding"/>
    <property type="evidence" value="ECO:0007669"/>
    <property type="project" value="UniProtKB-KW"/>
</dbReference>
<evidence type="ECO:0000256" key="2">
    <source>
        <dbReference type="ARBA" id="ARBA00022763"/>
    </source>
</evidence>
<accession>A0A160LK37</accession>
<dbReference type="Gene3D" id="3.90.320.10">
    <property type="match status" value="1"/>
</dbReference>
<name>A0A160LK37_BACTI</name>
<dbReference type="InterPro" id="IPR038726">
    <property type="entry name" value="PDDEXK_AddAB-type"/>
</dbReference>
<keyword evidence="1" id="KW-0547">Nucleotide-binding</keyword>
<evidence type="ECO:0000256" key="7">
    <source>
        <dbReference type="ARBA" id="ARBA00023204"/>
    </source>
</evidence>
<evidence type="ECO:0000256" key="4">
    <source>
        <dbReference type="ARBA" id="ARBA00022806"/>
    </source>
</evidence>
<keyword evidence="6" id="KW-0238">DNA-binding</keyword>
<evidence type="ECO:0000256" key="3">
    <source>
        <dbReference type="ARBA" id="ARBA00022801"/>
    </source>
</evidence>
<protein>
    <recommendedName>
        <fullName evidence="8">PD-(D/E)XK endonuclease-like domain-containing protein</fullName>
    </recommendedName>
</protein>
<evidence type="ECO:0000256" key="5">
    <source>
        <dbReference type="ARBA" id="ARBA00022840"/>
    </source>
</evidence>
<reference evidence="9" key="1">
    <citation type="journal article" date="2017" name="Res. Microbiol.">
        <title>Comparative genomics of extrachromosomal elements in Bacillus thuringiensis subsp. israelensis.</title>
        <authorList>
            <person name="Bolotin A."/>
            <person name="Gillis A."/>
            <person name="Sanchis V."/>
            <person name="Nielsen-LeRoux C."/>
            <person name="Mahillon J."/>
            <person name="Lereclus D."/>
            <person name="Sorokin A."/>
        </authorList>
    </citation>
    <scope>NUCLEOTIDE SEQUENCE</scope>
    <source>
        <strain evidence="9">AM65-52</strain>
        <plasmid evidence="9">pAM65-52-3-235K</plasmid>
    </source>
</reference>
<keyword evidence="3" id="KW-0378">Hydrolase</keyword>
<dbReference type="EMBL" id="CP013278">
    <property type="protein sequence ID" value="AND28572.1"/>
    <property type="molecule type" value="Genomic_DNA"/>
</dbReference>
<organism evidence="9">
    <name type="scientific">Bacillus thuringiensis subsp. israelensis</name>
    <dbReference type="NCBI Taxonomy" id="1430"/>
    <lineage>
        <taxon>Bacteria</taxon>
        <taxon>Bacillati</taxon>
        <taxon>Bacillota</taxon>
        <taxon>Bacilli</taxon>
        <taxon>Bacillales</taxon>
        <taxon>Bacillaceae</taxon>
        <taxon>Bacillus</taxon>
        <taxon>Bacillus cereus group</taxon>
    </lineage>
</organism>
<feature type="domain" description="PD-(D/E)XK endonuclease-like" evidence="8">
    <location>
        <begin position="237"/>
        <end position="346"/>
    </location>
</feature>
<dbReference type="GO" id="GO:0004386">
    <property type="term" value="F:helicase activity"/>
    <property type="evidence" value="ECO:0007669"/>
    <property type="project" value="UniProtKB-KW"/>
</dbReference>
<keyword evidence="2" id="KW-0227">DNA damage</keyword>
<evidence type="ECO:0000256" key="6">
    <source>
        <dbReference type="ARBA" id="ARBA00023125"/>
    </source>
</evidence>
<dbReference type="InterPro" id="IPR011604">
    <property type="entry name" value="PDDEXK-like_dom_sf"/>
</dbReference>
<dbReference type="Pfam" id="PF12705">
    <property type="entry name" value="PDDEXK_1"/>
    <property type="match status" value="1"/>
</dbReference>
<dbReference type="AlphaFoldDB" id="A0A160LK37"/>
<keyword evidence="7" id="KW-0234">DNA repair</keyword>
<proteinExistence type="predicted"/>
<dbReference type="GO" id="GO:0016787">
    <property type="term" value="F:hydrolase activity"/>
    <property type="evidence" value="ECO:0007669"/>
    <property type="project" value="UniProtKB-KW"/>
</dbReference>